<sequence length="989" mass="101950">MGKDVYISTGNIGTVVMESGAGTRSIKNSAGGDDVYLVNATTSPVAAVAIQSAVSGILGGTYTYRAVAESDGTACLWLPSGSQTLSATGYQSEVVSVAQDDTQNTVTITSPSVVTAHNSSELVAYIASPYISTINLVSGTTYDYDGASVTRSLTINGNGATINVGSGIDGVIVKMTSGAVPNASGKVFFEIGTGGSLTMNHVTLHDDSTMILSVYNVKSGGTLSLDSVVFDGFFANTSTVADTASANTCINNFGVHAEPAATSTTVTNCTLGSSNAFRNAVSIRGGTAAITNNTFVGASSSMASRLNHSDGNEYAVYLYGGTSTVTGNTMSGYDNRFLLNYLTAAISTAPYYDITATITGNTVHDNMCGINIVGAWHTLSSPAVATINGTALTSSANAFTLGQALAAQNTLSSNAQGGVQLNLDQNDYYVDTRNTKEYGAPVYCSDFLSLASKTTSSATLSFSTCDSVLSYIANQKSFIIQVSEDNGTTWTTATTSAALGTTSTGTTVTLASGKTYLLRAVLTIASKTRPAGSVADVDADLTCYSNAVSVTITPPSTGGDTGSSGSTTTRTTGGASVIVNGETKTAGTSNTTTGTDGQTTTTVTVDTGKLKDILESQGSGATVIIPVTGGSDIAAGVLTGDMVKSMENQEATLVIQTDSVTYTLPASEIDIDAVSAQLGTDVSLSDITVTVEIAEPSADTVTVVENAAEDGGFSIVVPAVDFTISCTYHGQTVEVSSFNAYVERMIAIPEGVDPAKITTGVVVKPDGTTYHVPTQVVEIDGKYYAKINSLTNSTYTVVWHPIEFTDVAGHWAKNAINNMGSRMVVNGDENGNYNPNNDMTRAEFAATIVRALGLAPGTGENSFGDVASSAWYCGYVQTATHYGIIKGYDNGNFGPSDIITREQAMTMLARAMKLTGLDVIVTDGDVSALLGAYTDGATASAYAEGSIALCLKTSITSGTSTTTISPKEYITRAEVAVMVQRLLQKSELI</sequence>
<evidence type="ECO:0000256" key="1">
    <source>
        <dbReference type="SAM" id="MobiDB-lite"/>
    </source>
</evidence>
<dbReference type="Pfam" id="PF00395">
    <property type="entry name" value="SLH"/>
    <property type="match status" value="3"/>
</dbReference>
<dbReference type="SUPFAM" id="SSF51126">
    <property type="entry name" value="Pectin lyase-like"/>
    <property type="match status" value="1"/>
</dbReference>
<gene>
    <name evidence="3" type="ORF">SDC9_75425</name>
</gene>
<feature type="region of interest" description="Disordered" evidence="1">
    <location>
        <begin position="554"/>
        <end position="574"/>
    </location>
</feature>
<organism evidence="3">
    <name type="scientific">bioreactor metagenome</name>
    <dbReference type="NCBI Taxonomy" id="1076179"/>
    <lineage>
        <taxon>unclassified sequences</taxon>
        <taxon>metagenomes</taxon>
        <taxon>ecological metagenomes</taxon>
    </lineage>
</organism>
<dbReference type="AlphaFoldDB" id="A0A644YLL8"/>
<reference evidence="3" key="1">
    <citation type="submission" date="2019-08" db="EMBL/GenBank/DDBJ databases">
        <authorList>
            <person name="Kucharzyk K."/>
            <person name="Murdoch R.W."/>
            <person name="Higgins S."/>
            <person name="Loffler F."/>
        </authorList>
    </citation>
    <scope>NUCLEOTIDE SEQUENCE</scope>
</reference>
<dbReference type="PANTHER" id="PTHR43308:SF5">
    <property type="entry name" value="S-LAYER PROTEIN _ PEPTIDOGLYCAN ENDO-BETA-N-ACETYLGLUCOSAMINIDASE"/>
    <property type="match status" value="1"/>
</dbReference>
<proteinExistence type="predicted"/>
<name>A0A644YLL8_9ZZZZ</name>
<dbReference type="InterPro" id="IPR001119">
    <property type="entry name" value="SLH_dom"/>
</dbReference>
<dbReference type="EMBL" id="VSSQ01005373">
    <property type="protein sequence ID" value="MPM28888.1"/>
    <property type="molecule type" value="Genomic_DNA"/>
</dbReference>
<dbReference type="InterPro" id="IPR051465">
    <property type="entry name" value="Cell_Envelope_Struct_Comp"/>
</dbReference>
<feature type="domain" description="SLH" evidence="2">
    <location>
        <begin position="930"/>
        <end position="989"/>
    </location>
</feature>
<evidence type="ECO:0000313" key="3">
    <source>
        <dbReference type="EMBL" id="MPM28888.1"/>
    </source>
</evidence>
<accession>A0A644YLL8</accession>
<comment type="caution">
    <text evidence="3">The sequence shown here is derived from an EMBL/GenBank/DDBJ whole genome shotgun (WGS) entry which is preliminary data.</text>
</comment>
<evidence type="ECO:0000259" key="2">
    <source>
        <dbReference type="PROSITE" id="PS51272"/>
    </source>
</evidence>
<feature type="domain" description="SLH" evidence="2">
    <location>
        <begin position="859"/>
        <end position="922"/>
    </location>
</feature>
<dbReference type="PROSITE" id="PS51272">
    <property type="entry name" value="SLH"/>
    <property type="match status" value="3"/>
</dbReference>
<feature type="domain" description="SLH" evidence="2">
    <location>
        <begin position="799"/>
        <end position="858"/>
    </location>
</feature>
<dbReference type="InterPro" id="IPR011050">
    <property type="entry name" value="Pectin_lyase_fold/virulence"/>
</dbReference>
<protein>
    <recommendedName>
        <fullName evidence="2">SLH domain-containing protein</fullName>
    </recommendedName>
</protein>
<dbReference type="PANTHER" id="PTHR43308">
    <property type="entry name" value="OUTER MEMBRANE PROTEIN ALPHA-RELATED"/>
    <property type="match status" value="1"/>
</dbReference>